<evidence type="ECO:0000313" key="5">
    <source>
        <dbReference type="Proteomes" id="UP000308671"/>
    </source>
</evidence>
<dbReference type="PANTHER" id="PTHR46720">
    <property type="entry name" value="HYDROXYLASE, PUTATIVE (AFU_ORTHOLOGUE AFUA_3G01460)-RELATED"/>
    <property type="match status" value="1"/>
</dbReference>
<dbReference type="GO" id="GO:0016491">
    <property type="term" value="F:oxidoreductase activity"/>
    <property type="evidence" value="ECO:0007669"/>
    <property type="project" value="UniProtKB-KW"/>
</dbReference>
<dbReference type="Proteomes" id="UP000308671">
    <property type="component" value="Unassembled WGS sequence"/>
</dbReference>
<accession>A0A4S8QNT8</accession>
<dbReference type="Gene3D" id="3.50.50.60">
    <property type="entry name" value="FAD/NAD(P)-binding domain"/>
    <property type="match status" value="1"/>
</dbReference>
<dbReference type="PANTHER" id="PTHR46720:SF3">
    <property type="entry name" value="FAD-BINDING DOMAIN-CONTAINING PROTEIN-RELATED"/>
    <property type="match status" value="1"/>
</dbReference>
<evidence type="ECO:0000313" key="4">
    <source>
        <dbReference type="EMBL" id="THV45312.1"/>
    </source>
</evidence>
<keyword evidence="1" id="KW-0285">Flavoprotein</keyword>
<dbReference type="SUPFAM" id="SSF51905">
    <property type="entry name" value="FAD/NAD(P)-binding domain"/>
    <property type="match status" value="1"/>
</dbReference>
<organism evidence="4 5">
    <name type="scientific">Botrytis galanthina</name>
    <dbReference type="NCBI Taxonomy" id="278940"/>
    <lineage>
        <taxon>Eukaryota</taxon>
        <taxon>Fungi</taxon>
        <taxon>Dikarya</taxon>
        <taxon>Ascomycota</taxon>
        <taxon>Pezizomycotina</taxon>
        <taxon>Leotiomycetes</taxon>
        <taxon>Helotiales</taxon>
        <taxon>Sclerotiniaceae</taxon>
        <taxon>Botrytis</taxon>
    </lineage>
</organism>
<evidence type="ECO:0000256" key="1">
    <source>
        <dbReference type="ARBA" id="ARBA00022630"/>
    </source>
</evidence>
<name>A0A4S8QNT8_9HELO</name>
<dbReference type="GO" id="GO:0044550">
    <property type="term" value="P:secondary metabolite biosynthetic process"/>
    <property type="evidence" value="ECO:0007669"/>
    <property type="project" value="TreeGrafter"/>
</dbReference>
<keyword evidence="5" id="KW-1185">Reference proteome</keyword>
<proteinExistence type="predicted"/>
<evidence type="ECO:0000256" key="2">
    <source>
        <dbReference type="ARBA" id="ARBA00022827"/>
    </source>
</evidence>
<protein>
    <submittedName>
        <fullName evidence="4">Uncharacterized protein</fullName>
    </submittedName>
</protein>
<dbReference type="InterPro" id="IPR051104">
    <property type="entry name" value="FAD_monoxygenase"/>
</dbReference>
<dbReference type="EMBL" id="PQXL01000503">
    <property type="protein sequence ID" value="THV45312.1"/>
    <property type="molecule type" value="Genomic_DNA"/>
</dbReference>
<keyword evidence="2" id="KW-0274">FAD</keyword>
<keyword evidence="3" id="KW-0560">Oxidoreductase</keyword>
<gene>
    <name evidence="4" type="ORF">BGAL_0504g00070</name>
</gene>
<dbReference type="InterPro" id="IPR036188">
    <property type="entry name" value="FAD/NAD-bd_sf"/>
</dbReference>
<evidence type="ECO:0000256" key="3">
    <source>
        <dbReference type="ARBA" id="ARBA00023002"/>
    </source>
</evidence>
<dbReference type="OrthoDB" id="10021397at2759"/>
<sequence length="214" mass="23120">MLWISAIIDSFSSYRSYQTSPAGIAIVDGGITGITSALDLVNRGISCKIHERGHIFSDLDAGVTFSPNCICAIAQELNFDFSGGYHGNGTELGEDMAANTEMHLRLDGHVINMPVERGGTKEGSADPHRSTRVVTEQDTPNELTDSNKNVTTILSLLNEYVDTWAIFDMLDHPEFTYANEKYIATVDAANSASPYDGSGAGFVIESFAVLVECL</sequence>
<dbReference type="AlphaFoldDB" id="A0A4S8QNT8"/>
<comment type="caution">
    <text evidence="4">The sequence shown here is derived from an EMBL/GenBank/DDBJ whole genome shotgun (WGS) entry which is preliminary data.</text>
</comment>
<reference evidence="4 5" key="1">
    <citation type="submission" date="2017-12" db="EMBL/GenBank/DDBJ databases">
        <title>Comparative genomics of Botrytis spp.</title>
        <authorList>
            <person name="Valero-Jimenez C.A."/>
            <person name="Tapia P."/>
            <person name="Veloso J."/>
            <person name="Silva-Moreno E."/>
            <person name="Staats M."/>
            <person name="Valdes J.H."/>
            <person name="Van Kan J.A.L."/>
        </authorList>
    </citation>
    <scope>NUCLEOTIDE SEQUENCE [LARGE SCALE GENOMIC DNA]</scope>
    <source>
        <strain evidence="4 5">MUCL435</strain>
    </source>
</reference>